<proteinExistence type="predicted"/>
<accession>A0A6M3IUY0</accession>
<organism evidence="1">
    <name type="scientific">viral metagenome</name>
    <dbReference type="NCBI Taxonomy" id="1070528"/>
    <lineage>
        <taxon>unclassified sequences</taxon>
        <taxon>metagenomes</taxon>
        <taxon>organismal metagenomes</taxon>
    </lineage>
</organism>
<gene>
    <name evidence="1" type="ORF">MM415B01000_0004</name>
</gene>
<name>A0A6M3IUY0_9ZZZZ</name>
<dbReference type="AlphaFoldDB" id="A0A6M3IUY0"/>
<evidence type="ECO:0000313" key="1">
    <source>
        <dbReference type="EMBL" id="QJA61078.1"/>
    </source>
</evidence>
<dbReference type="EMBL" id="MT141430">
    <property type="protein sequence ID" value="QJA61078.1"/>
    <property type="molecule type" value="Genomic_DNA"/>
</dbReference>
<protein>
    <submittedName>
        <fullName evidence="1">Uncharacterized protein</fullName>
    </submittedName>
</protein>
<sequence length="365" mass="39045">MATPTTYPGGTVTFDWLIDNGVGGRMALDLSETFVVLVDGQDTAIATIAGGGTATGIAAISGAAGEYQVQNWALGGTAGTGVLRFGLYAVGTDAATVSPQPYWEDIYNIVSSPSNGYCVLSDLPKYGLEGATNYYSGEDEGNSYIEQAYDWLNRRLEAILPDVSVPVATTTAGVYDEHLIAINALMADYYLASRRHRGEWSEEPPWITAFKEDALFTLDAIGSRNVILTEQTSGVESGIGPVTAGATNTGSSIFHSDRYGYNGVYLDSQYPRTFVVEIDAVGADSDISDSTYKWSADGVTWNTTGASCGTAWQELMQNAHIRWQRVGGTTDQVALGDRYTFTCTPLSKAVAGQPNSGRTTRMRRG</sequence>
<reference evidence="1" key="1">
    <citation type="submission" date="2020-03" db="EMBL/GenBank/DDBJ databases">
        <title>The deep terrestrial virosphere.</title>
        <authorList>
            <person name="Holmfeldt K."/>
            <person name="Nilsson E."/>
            <person name="Simone D."/>
            <person name="Lopez-Fernandez M."/>
            <person name="Wu X."/>
            <person name="de Brujin I."/>
            <person name="Lundin D."/>
            <person name="Andersson A."/>
            <person name="Bertilsson S."/>
            <person name="Dopson M."/>
        </authorList>
    </citation>
    <scope>NUCLEOTIDE SEQUENCE</scope>
    <source>
        <strain evidence="1">MM415B01000</strain>
    </source>
</reference>